<evidence type="ECO:0000313" key="3">
    <source>
        <dbReference type="Proteomes" id="UP000199001"/>
    </source>
</evidence>
<dbReference type="STRING" id="47855.GA0070606_5444"/>
<keyword evidence="3" id="KW-1185">Reference proteome</keyword>
<sequence>MAIDARLVRDGLVDVEAFAAAAEVGPVGVCDGCAGLLDGSATEGGGLVWLTTRCQGCGRERTAPGGRALPRPAGQRPGPPAWLLEAAAELDARRLGERPDRSQPV</sequence>
<dbReference type="Proteomes" id="UP000199001">
    <property type="component" value="Unassembled WGS sequence"/>
</dbReference>
<reference evidence="3" key="1">
    <citation type="submission" date="2016-06" db="EMBL/GenBank/DDBJ databases">
        <authorList>
            <person name="Varghese N."/>
            <person name="Submissions Spin"/>
        </authorList>
    </citation>
    <scope>NUCLEOTIDE SEQUENCE [LARGE SCALE GENOMIC DNA]</scope>
    <source>
        <strain evidence="3">DSM 43903</strain>
    </source>
</reference>
<feature type="compositionally biased region" description="Low complexity" evidence="1">
    <location>
        <begin position="63"/>
        <end position="80"/>
    </location>
</feature>
<dbReference type="EMBL" id="FMHZ01000002">
    <property type="protein sequence ID" value="SCL70582.1"/>
    <property type="molecule type" value="Genomic_DNA"/>
</dbReference>
<gene>
    <name evidence="2" type="ORF">GA0070606_5444</name>
</gene>
<evidence type="ECO:0000313" key="2">
    <source>
        <dbReference type="EMBL" id="SCL70582.1"/>
    </source>
</evidence>
<dbReference type="OrthoDB" id="3405584at2"/>
<protein>
    <submittedName>
        <fullName evidence="2">Uncharacterized protein</fullName>
    </submittedName>
</protein>
<evidence type="ECO:0000256" key="1">
    <source>
        <dbReference type="SAM" id="MobiDB-lite"/>
    </source>
</evidence>
<dbReference type="RefSeq" id="WP_091105785.1">
    <property type="nucleotide sequence ID" value="NZ_FMHZ01000002.1"/>
</dbReference>
<proteinExistence type="predicted"/>
<name>A0A1C6VWJ0_9ACTN</name>
<dbReference type="AlphaFoldDB" id="A0A1C6VWJ0"/>
<accession>A0A1C6VWJ0</accession>
<organism evidence="2 3">
    <name type="scientific">Micromonospora citrea</name>
    <dbReference type="NCBI Taxonomy" id="47855"/>
    <lineage>
        <taxon>Bacteria</taxon>
        <taxon>Bacillati</taxon>
        <taxon>Actinomycetota</taxon>
        <taxon>Actinomycetes</taxon>
        <taxon>Micromonosporales</taxon>
        <taxon>Micromonosporaceae</taxon>
        <taxon>Micromonospora</taxon>
    </lineage>
</organism>
<feature type="region of interest" description="Disordered" evidence="1">
    <location>
        <begin position="60"/>
        <end position="80"/>
    </location>
</feature>